<keyword evidence="5 9" id="KW-0812">Transmembrane</keyword>
<dbReference type="GO" id="GO:0032217">
    <property type="term" value="F:riboflavin transmembrane transporter activity"/>
    <property type="evidence" value="ECO:0007669"/>
    <property type="project" value="UniProtKB-UniRule"/>
</dbReference>
<feature type="transmembrane region" description="Helical" evidence="9">
    <location>
        <begin position="111"/>
        <end position="135"/>
    </location>
</feature>
<keyword evidence="4 8" id="KW-1003">Cell membrane</keyword>
<evidence type="ECO:0000256" key="2">
    <source>
        <dbReference type="ARBA" id="ARBA00005540"/>
    </source>
</evidence>
<accession>A0A9E8M1Y4</accession>
<feature type="transmembrane region" description="Helical" evidence="9">
    <location>
        <begin position="147"/>
        <end position="172"/>
    </location>
</feature>
<evidence type="ECO:0000256" key="4">
    <source>
        <dbReference type="ARBA" id="ARBA00022475"/>
    </source>
</evidence>
<comment type="subcellular location">
    <subcellularLocation>
        <location evidence="1">Cell membrane</location>
        <topology evidence="1">Multi-pass membrane protein</topology>
    </subcellularLocation>
</comment>
<dbReference type="InterPro" id="IPR025720">
    <property type="entry name" value="RibU"/>
</dbReference>
<dbReference type="EMBL" id="CP106877">
    <property type="protein sequence ID" value="WAA13917.1"/>
    <property type="molecule type" value="Genomic_DNA"/>
</dbReference>
<evidence type="ECO:0000256" key="5">
    <source>
        <dbReference type="ARBA" id="ARBA00022692"/>
    </source>
</evidence>
<evidence type="ECO:0000256" key="9">
    <source>
        <dbReference type="SAM" id="Phobius"/>
    </source>
</evidence>
<dbReference type="PANTHER" id="PTHR38438:SF1">
    <property type="entry name" value="RIBOFLAVIN TRANSPORTER RIBU"/>
    <property type="match status" value="1"/>
</dbReference>
<dbReference type="InterPro" id="IPR024529">
    <property type="entry name" value="ECF_trnsprt_substrate-spec"/>
</dbReference>
<feature type="transmembrane region" description="Helical" evidence="9">
    <location>
        <begin position="7"/>
        <end position="28"/>
    </location>
</feature>
<dbReference type="PIRSF" id="PIRSF037778">
    <property type="entry name" value="UCP037778_transp_RibU"/>
    <property type="match status" value="1"/>
</dbReference>
<sequence length="187" mass="20932">MKRSIKAYVTLGMLSGIAYVLMLLNFPLPFFPSFLKVDFSDIPALIAAMIMGPSAGVAVEMLKNVLDIITTGSQTGVPVGHIANFITGTLFILPTYFLYNRVKTKKGLAFALLTATLITTFAMSVLNYFVFLPMYEYFMGFYLPKEIVVMAILPFNLLKGLIISVAFMILFVKMNHWIVKQQTIFTK</sequence>
<comment type="function">
    <text evidence="8">Probably a riboflavin-binding protein that interacts with the energy-coupling factor (ECF) ABC-transporter complex.</text>
</comment>
<comment type="similarity">
    <text evidence="2 8">Belongs to the prokaryotic riboflavin transporter (P-RFT) (TC 2.A.87) family.</text>
</comment>
<evidence type="ECO:0000256" key="1">
    <source>
        <dbReference type="ARBA" id="ARBA00004651"/>
    </source>
</evidence>
<dbReference type="GO" id="GO:0005886">
    <property type="term" value="C:plasma membrane"/>
    <property type="evidence" value="ECO:0007669"/>
    <property type="project" value="UniProtKB-SubCell"/>
</dbReference>
<gene>
    <name evidence="10" type="ORF">OE105_06760</name>
</gene>
<dbReference type="AlphaFoldDB" id="A0A9E8M1Y4"/>
<evidence type="ECO:0000256" key="3">
    <source>
        <dbReference type="ARBA" id="ARBA00022448"/>
    </source>
</evidence>
<organism evidence="10 11">
    <name type="scientific">Fervidibacillus halotolerans</name>
    <dbReference type="NCBI Taxonomy" id="2980027"/>
    <lineage>
        <taxon>Bacteria</taxon>
        <taxon>Bacillati</taxon>
        <taxon>Bacillota</taxon>
        <taxon>Bacilli</taxon>
        <taxon>Bacillales</taxon>
        <taxon>Bacillaceae</taxon>
        <taxon>Fervidibacillus</taxon>
    </lineage>
</organism>
<proteinExistence type="inferred from homology"/>
<dbReference type="Pfam" id="PF12822">
    <property type="entry name" value="ECF_trnsprt"/>
    <property type="match status" value="1"/>
</dbReference>
<keyword evidence="7 8" id="KW-0472">Membrane</keyword>
<dbReference type="Proteomes" id="UP001164726">
    <property type="component" value="Chromosome"/>
</dbReference>
<feature type="transmembrane region" description="Helical" evidence="9">
    <location>
        <begin position="82"/>
        <end position="99"/>
    </location>
</feature>
<keyword evidence="11" id="KW-1185">Reference proteome</keyword>
<dbReference type="PANTHER" id="PTHR38438">
    <property type="entry name" value="RIBOFLAVIN TRANSPORTER RIBU"/>
    <property type="match status" value="1"/>
</dbReference>
<evidence type="ECO:0000256" key="6">
    <source>
        <dbReference type="ARBA" id="ARBA00022989"/>
    </source>
</evidence>
<evidence type="ECO:0000313" key="11">
    <source>
        <dbReference type="Proteomes" id="UP001164726"/>
    </source>
</evidence>
<evidence type="ECO:0000256" key="7">
    <source>
        <dbReference type="ARBA" id="ARBA00023136"/>
    </source>
</evidence>
<keyword evidence="6 9" id="KW-1133">Transmembrane helix</keyword>
<keyword evidence="3 8" id="KW-0813">Transport</keyword>
<dbReference type="KEGG" id="fhl:OE105_06760"/>
<name>A0A9E8M1Y4_9BACI</name>
<dbReference type="Gene3D" id="1.10.1760.20">
    <property type="match status" value="1"/>
</dbReference>
<protein>
    <recommendedName>
        <fullName evidence="8">Riboflavin transporter</fullName>
    </recommendedName>
</protein>
<reference evidence="10" key="1">
    <citation type="submission" date="2022-09" db="EMBL/GenBank/DDBJ databases">
        <title>Complete Genomes of Fervidibacillus albus and Fervidibacillus halotolerans isolated from tidal flat sediments.</title>
        <authorList>
            <person name="Kwon K.K."/>
            <person name="Yang S.-H."/>
            <person name="Park M.J."/>
            <person name="Oh H.-M."/>
        </authorList>
    </citation>
    <scope>NUCLEOTIDE SEQUENCE</scope>
    <source>
        <strain evidence="10">MEBiC13594</strain>
    </source>
</reference>
<evidence type="ECO:0000313" key="10">
    <source>
        <dbReference type="EMBL" id="WAA13917.1"/>
    </source>
</evidence>
<evidence type="ECO:0000256" key="8">
    <source>
        <dbReference type="PIRNR" id="PIRNR037778"/>
    </source>
</evidence>